<dbReference type="RefSeq" id="WP_075368119.1">
    <property type="nucleotide sequence ID" value="NZ_MSDQ01000006.1"/>
</dbReference>
<proteinExistence type="predicted"/>
<accession>A0A1Q8TFP0</accession>
<evidence type="ECO:0000256" key="1">
    <source>
        <dbReference type="SAM" id="MobiDB-lite"/>
    </source>
</evidence>
<dbReference type="AlphaFoldDB" id="A0A1Q8TFP0"/>
<feature type="chain" id="PRO_5012299627" evidence="2">
    <location>
        <begin position="38"/>
        <end position="79"/>
    </location>
</feature>
<feature type="signal peptide" evidence="2">
    <location>
        <begin position="1"/>
        <end position="37"/>
    </location>
</feature>
<feature type="compositionally biased region" description="Acidic residues" evidence="1">
    <location>
        <begin position="63"/>
        <end position="79"/>
    </location>
</feature>
<keyword evidence="4" id="KW-1185">Reference proteome</keyword>
<dbReference type="Proteomes" id="UP000186806">
    <property type="component" value="Unassembled WGS sequence"/>
</dbReference>
<feature type="region of interest" description="Disordered" evidence="1">
    <location>
        <begin position="59"/>
        <end position="79"/>
    </location>
</feature>
<name>A0A1Q8TFP0_9GAMM</name>
<sequence>MTLHESKRYTLMGRLSRKVLYTTPMLLLMSAPLAAQAVADDAVGAGGYTSLQGGAPLMANAEGEAEGEGEGEGEAEGSA</sequence>
<organism evidence="3 4">
    <name type="scientific">Chromohalobacter japonicus</name>
    <dbReference type="NCBI Taxonomy" id="223900"/>
    <lineage>
        <taxon>Bacteria</taxon>
        <taxon>Pseudomonadati</taxon>
        <taxon>Pseudomonadota</taxon>
        <taxon>Gammaproteobacteria</taxon>
        <taxon>Oceanospirillales</taxon>
        <taxon>Halomonadaceae</taxon>
        <taxon>Chromohalobacter</taxon>
    </lineage>
</organism>
<reference evidence="3 4" key="1">
    <citation type="submission" date="2016-12" db="EMBL/GenBank/DDBJ databases">
        <title>Draft genome sequences of strains Salinicola socius SMB35, Salinicola sp. MH3R3-1 and Chromohalobacter sp. SMB17 from the Verkhnekamsk potash mining region of Russia.</title>
        <authorList>
            <person name="Mavrodi D.V."/>
            <person name="Olsson B.E."/>
            <person name="Korsakova E.S."/>
            <person name="Pyankova A."/>
            <person name="Mavrodi O.V."/>
            <person name="Plotnikova E.G."/>
        </authorList>
    </citation>
    <scope>NUCLEOTIDE SEQUENCE [LARGE SCALE GENOMIC DNA]</scope>
    <source>
        <strain evidence="3 4">SMB17</strain>
    </source>
</reference>
<evidence type="ECO:0000313" key="4">
    <source>
        <dbReference type="Proteomes" id="UP000186806"/>
    </source>
</evidence>
<evidence type="ECO:0000313" key="3">
    <source>
        <dbReference type="EMBL" id="OLO12476.1"/>
    </source>
</evidence>
<evidence type="ECO:0000256" key="2">
    <source>
        <dbReference type="SAM" id="SignalP"/>
    </source>
</evidence>
<protein>
    <submittedName>
        <fullName evidence="3">Uncharacterized protein</fullName>
    </submittedName>
</protein>
<keyword evidence="2" id="KW-0732">Signal</keyword>
<gene>
    <name evidence="3" type="ORF">BTW10_03130</name>
</gene>
<dbReference type="EMBL" id="MSDQ01000006">
    <property type="protein sequence ID" value="OLO12476.1"/>
    <property type="molecule type" value="Genomic_DNA"/>
</dbReference>
<comment type="caution">
    <text evidence="3">The sequence shown here is derived from an EMBL/GenBank/DDBJ whole genome shotgun (WGS) entry which is preliminary data.</text>
</comment>